<sequence length="153" mass="17854">MKPFNQKRGRMQWAWIAGILVLVCAYLLTKDNQRPLSVVEQQLVGEWIGTPPGLSRIFKSDRTFLTSNGQFAGVWRIEEGVLKVTAWEPYELPRSLSLTSLRLSYDSMLRSRKKEIYKWKIEFPDNGNQHTLSHPVDKLHPDGKWLWTRQADK</sequence>
<evidence type="ECO:0000313" key="3">
    <source>
        <dbReference type="Proteomes" id="UP000317171"/>
    </source>
</evidence>
<dbReference type="EMBL" id="CP036269">
    <property type="protein sequence ID" value="QDT45920.1"/>
    <property type="molecule type" value="Genomic_DNA"/>
</dbReference>
<keyword evidence="1" id="KW-0812">Transmembrane</keyword>
<feature type="transmembrane region" description="Helical" evidence="1">
    <location>
        <begin position="12"/>
        <end position="29"/>
    </location>
</feature>
<name>A0A517RPW8_9PLAN</name>
<organism evidence="2 3">
    <name type="scientific">Gimesia alba</name>
    <dbReference type="NCBI Taxonomy" id="2527973"/>
    <lineage>
        <taxon>Bacteria</taxon>
        <taxon>Pseudomonadati</taxon>
        <taxon>Planctomycetota</taxon>
        <taxon>Planctomycetia</taxon>
        <taxon>Planctomycetales</taxon>
        <taxon>Planctomycetaceae</taxon>
        <taxon>Gimesia</taxon>
    </lineage>
</organism>
<reference evidence="2 3" key="1">
    <citation type="submission" date="2019-02" db="EMBL/GenBank/DDBJ databases">
        <title>Deep-cultivation of Planctomycetes and their phenomic and genomic characterization uncovers novel biology.</title>
        <authorList>
            <person name="Wiegand S."/>
            <person name="Jogler M."/>
            <person name="Boedeker C."/>
            <person name="Pinto D."/>
            <person name="Vollmers J."/>
            <person name="Rivas-Marin E."/>
            <person name="Kohn T."/>
            <person name="Peeters S.H."/>
            <person name="Heuer A."/>
            <person name="Rast P."/>
            <person name="Oberbeckmann S."/>
            <person name="Bunk B."/>
            <person name="Jeske O."/>
            <person name="Meyerdierks A."/>
            <person name="Storesund J.E."/>
            <person name="Kallscheuer N."/>
            <person name="Luecker S."/>
            <person name="Lage O.M."/>
            <person name="Pohl T."/>
            <person name="Merkel B.J."/>
            <person name="Hornburger P."/>
            <person name="Mueller R.-W."/>
            <person name="Bruemmer F."/>
            <person name="Labrenz M."/>
            <person name="Spormann A.M."/>
            <person name="Op den Camp H."/>
            <person name="Overmann J."/>
            <person name="Amann R."/>
            <person name="Jetten M.S.M."/>
            <person name="Mascher T."/>
            <person name="Medema M.H."/>
            <person name="Devos D.P."/>
            <person name="Kaster A.-K."/>
            <person name="Ovreas L."/>
            <person name="Rohde M."/>
            <person name="Galperin M.Y."/>
            <person name="Jogler C."/>
        </authorList>
    </citation>
    <scope>NUCLEOTIDE SEQUENCE [LARGE SCALE GENOMIC DNA]</scope>
    <source>
        <strain evidence="2 3">Pan241w</strain>
    </source>
</reference>
<proteinExistence type="predicted"/>
<keyword evidence="1" id="KW-0472">Membrane</keyword>
<protein>
    <submittedName>
        <fullName evidence="2">Uncharacterized protein</fullName>
    </submittedName>
</protein>
<dbReference type="AlphaFoldDB" id="A0A517RPW8"/>
<dbReference type="KEGG" id="gaz:Pan241w_60480"/>
<keyword evidence="1" id="KW-1133">Transmembrane helix</keyword>
<accession>A0A517RPW8</accession>
<dbReference type="Proteomes" id="UP000317171">
    <property type="component" value="Chromosome"/>
</dbReference>
<evidence type="ECO:0000313" key="2">
    <source>
        <dbReference type="EMBL" id="QDT45920.1"/>
    </source>
</evidence>
<dbReference type="RefSeq" id="WP_145222986.1">
    <property type="nucleotide sequence ID" value="NZ_CP036269.1"/>
</dbReference>
<keyword evidence="3" id="KW-1185">Reference proteome</keyword>
<dbReference type="OrthoDB" id="276694at2"/>
<evidence type="ECO:0000256" key="1">
    <source>
        <dbReference type="SAM" id="Phobius"/>
    </source>
</evidence>
<gene>
    <name evidence="2" type="ORF">Pan241w_60480</name>
</gene>